<dbReference type="GO" id="GO:0010468">
    <property type="term" value="P:regulation of gene expression"/>
    <property type="evidence" value="ECO:0007669"/>
    <property type="project" value="UniProtKB-ARBA"/>
</dbReference>
<sequence length="1021" mass="116401">MPSAEVTIDARLFHRRARGLMDHWKKSNTPDDSFHNVSSLLVILGNMSEDDSPYQKTTALQNWLFGYELNNTLMLFTPDTLHIVTGANKAKLLESLKQWEGPQFPVEIHARSKDEAHNEETFRRMVEIMANQGERVGIFAKDTQNGAFVTAWKNALEKSNKTFENVDVSGGIADIFAIKDDEELRSTRTATKLSSLLMRNYFIEEMSKIIDEERKITHEQFAEKTEDVLLDEKMFKRLKFPADAAAGNPEWCYTPIIQSGGNYDLRTSGASNEQELHAGTIICSLGVRYKSYCSNIGRTFLIDPNKAQEKNYLFLLEVQRKVLDAMKEGVVIKDVYSRAIDFIRNKRPDLEKKFVKTLGFGTGLEFRESSYVLNSRSTKELQRDMIFSVSVGFQDIVNPKATDEKSKKYSLLLIDTVRITQDTPQILTSCDTSLSDISYFFKDPAEEEEEPVKKESPPRQRAAKSAVLKTKFRSEQDDASKDQARKEHQKILAQQKHSEGLERYGGGGSLKKDDQKSVFRKFESYKRESALPKEVSSLRIVVDQRNDTLVLPMYGLAVPFHISTLQKVTKSDEGEFVYLRLNFITPGQPGKKDDTPFDDPNANFVRALSFRSADGARMSEVYNQILELKKNAVKKESERKEMADIVEQDKLIEVKGKRPPRLPDVFARPGLDGKRPGELEIHSNGLRYVSPLRNENRIDILFNNIKHLIFQPCDGELMVLIHCQLKNPIMIGKKKTEHVQFYREASDAQFDETGNRRRKYNYGDEDELASEQEERRRRAALNKEFKSFGEKIQELSDNMVDVDVPLTKTSFTGVPFRTNVRLRPTQDCLVHLSEAPFLVVTVADIEIVHLERIQFGLKNFDMVIVFKDYFQTPIHINSIPMSQLDEVKDWLDQSNIVFSEGPVNLNWGPIMKTIQEDPAGFFKEGGWSFLAIDSDAEESEDSASEFEGSGSGYSSSSEDSYASDASMDEVSEGSEEEDEESGEDWDALEEKAKRADDKKYGSSKREADSDSDNDRNKKRKR</sequence>
<keyword evidence="7 10" id="KW-0804">Transcription</keyword>
<feature type="compositionally biased region" description="Basic and acidic residues" evidence="11">
    <location>
        <begin position="988"/>
        <end position="1015"/>
    </location>
</feature>
<dbReference type="InterPro" id="IPR036005">
    <property type="entry name" value="Creatinase/aminopeptidase-like"/>
</dbReference>
<comment type="function">
    <text evidence="10">Component of the FACT complex, a general chromatin factor that acts to reorganize nucleosomes. The FACT complex is involved in multiple processes that require DNA as a template such as mRNA elongation, DNA replication and DNA repair. During transcription elongation the FACT complex acts as a histone chaperone that both destabilizes and restores nucleosomal structure. It facilitates the passage of RNA polymerase II and transcription by promoting the dissociation of one histone H2A-H2B dimer from the nucleosome, then subsequently promotes the reestablishment of the nucleosome following the passage of RNA polymerase II.</text>
</comment>
<dbReference type="GO" id="GO:0031491">
    <property type="term" value="F:nucleosome binding"/>
    <property type="evidence" value="ECO:0007669"/>
    <property type="project" value="TreeGrafter"/>
</dbReference>
<organism evidence="15 16">
    <name type="scientific">Mortierella polycephala</name>
    <dbReference type="NCBI Taxonomy" id="41804"/>
    <lineage>
        <taxon>Eukaryota</taxon>
        <taxon>Fungi</taxon>
        <taxon>Fungi incertae sedis</taxon>
        <taxon>Mucoromycota</taxon>
        <taxon>Mortierellomycotina</taxon>
        <taxon>Mortierellomycetes</taxon>
        <taxon>Mortierellales</taxon>
        <taxon>Mortierellaceae</taxon>
        <taxon>Mortierella</taxon>
    </lineage>
</organism>
<evidence type="ECO:0000259" key="13">
    <source>
        <dbReference type="SMART" id="SM01286"/>
    </source>
</evidence>
<evidence type="ECO:0000256" key="7">
    <source>
        <dbReference type="ARBA" id="ARBA00023163"/>
    </source>
</evidence>
<comment type="caution">
    <text evidence="15">The sequence shown here is derived from an EMBL/GenBank/DDBJ whole genome shotgun (WGS) entry which is preliminary data.</text>
</comment>
<reference evidence="15" key="1">
    <citation type="journal article" date="2020" name="Fungal Divers.">
        <title>Resolving the Mortierellaceae phylogeny through synthesis of multi-gene phylogenetics and phylogenomics.</title>
        <authorList>
            <person name="Vandepol N."/>
            <person name="Liber J."/>
            <person name="Desiro A."/>
            <person name="Na H."/>
            <person name="Kennedy M."/>
            <person name="Barry K."/>
            <person name="Grigoriev I.V."/>
            <person name="Miller A.N."/>
            <person name="O'Donnell K."/>
            <person name="Stajich J.E."/>
            <person name="Bonito G."/>
        </authorList>
    </citation>
    <scope>NUCLEOTIDE SEQUENCE</scope>
    <source>
        <strain evidence="15">KOD948</strain>
    </source>
</reference>
<dbReference type="Gene3D" id="3.90.230.10">
    <property type="entry name" value="Creatinase/methionine aminopeptidase superfamily"/>
    <property type="match status" value="1"/>
</dbReference>
<dbReference type="Pfam" id="PF00557">
    <property type="entry name" value="Peptidase_M24"/>
    <property type="match status" value="1"/>
</dbReference>
<comment type="subunit">
    <text evidence="10">Component of the FACT complex.</text>
</comment>
<feature type="region of interest" description="Disordered" evidence="11">
    <location>
        <begin position="938"/>
        <end position="1021"/>
    </location>
</feature>
<keyword evidence="8 10" id="KW-0234">DNA repair</keyword>
<keyword evidence="2 10" id="KW-0158">Chromosome</keyword>
<evidence type="ECO:0000256" key="10">
    <source>
        <dbReference type="RuleBase" id="RU367052"/>
    </source>
</evidence>
<dbReference type="InterPro" id="IPR011993">
    <property type="entry name" value="PH-like_dom_sf"/>
</dbReference>
<comment type="similarity">
    <text evidence="1 10">Belongs to the peptidase M24 family. SPT16 subfamily.</text>
</comment>
<proteinExistence type="inferred from homology"/>
<dbReference type="Pfam" id="PF24824">
    <property type="entry name" value="PH_SPT16"/>
    <property type="match status" value="1"/>
</dbReference>
<dbReference type="InterPro" id="IPR033825">
    <property type="entry name" value="Spt16_M24"/>
</dbReference>
<evidence type="ECO:0000256" key="1">
    <source>
        <dbReference type="ARBA" id="ARBA00010779"/>
    </source>
</evidence>
<dbReference type="Pfam" id="PF08512">
    <property type="entry name" value="Rttp106-like_middle"/>
    <property type="match status" value="1"/>
</dbReference>
<dbReference type="Pfam" id="PF21091">
    <property type="entry name" value="SPT16_C"/>
    <property type="match status" value="1"/>
</dbReference>
<feature type="compositionally biased region" description="Acidic residues" evidence="11">
    <location>
        <begin position="966"/>
        <end position="987"/>
    </location>
</feature>
<evidence type="ECO:0000256" key="11">
    <source>
        <dbReference type="SAM" id="MobiDB-lite"/>
    </source>
</evidence>
<dbReference type="InterPro" id="IPR013953">
    <property type="entry name" value="FACT_SPT16_M"/>
</dbReference>
<dbReference type="PANTHER" id="PTHR13980:SF15">
    <property type="entry name" value="FACT COMPLEX SUBUNIT SPT16"/>
    <property type="match status" value="1"/>
</dbReference>
<evidence type="ECO:0000313" key="15">
    <source>
        <dbReference type="EMBL" id="KAG0261010.1"/>
    </source>
</evidence>
<dbReference type="FunFam" id="3.40.350.10:FF:000006">
    <property type="entry name" value="FACT complex subunit SPT16"/>
    <property type="match status" value="1"/>
</dbReference>
<feature type="domain" description="Histone chaperone RTT106/FACT complex subunit SPT16-like middle" evidence="14">
    <location>
        <begin position="811"/>
        <end position="901"/>
    </location>
</feature>
<feature type="compositionally biased region" description="Low complexity" evidence="11">
    <location>
        <begin position="945"/>
        <end position="965"/>
    </location>
</feature>
<dbReference type="PANTHER" id="PTHR13980">
    <property type="entry name" value="CDC68 RELATED"/>
    <property type="match status" value="1"/>
</dbReference>
<dbReference type="CDD" id="cd01091">
    <property type="entry name" value="CDC68-like"/>
    <property type="match status" value="1"/>
</dbReference>
<evidence type="ECO:0000259" key="14">
    <source>
        <dbReference type="SMART" id="SM01287"/>
    </source>
</evidence>
<dbReference type="GO" id="GO:0006260">
    <property type="term" value="P:DNA replication"/>
    <property type="evidence" value="ECO:0007669"/>
    <property type="project" value="UniProtKB-KW"/>
</dbReference>
<dbReference type="InterPro" id="IPR048969">
    <property type="entry name" value="FACT_SPT16_C"/>
</dbReference>
<name>A0A9P6U669_9FUNG</name>
<comment type="subcellular location">
    <subcellularLocation>
        <location evidence="10">Nucleus</location>
    </subcellularLocation>
    <subcellularLocation>
        <location evidence="10">Chromosome</location>
    </subcellularLocation>
</comment>
<dbReference type="Gene3D" id="2.30.29.30">
    <property type="entry name" value="Pleckstrin-homology domain (PH domain)/Phosphotyrosine-binding domain (PTB)"/>
    <property type="match status" value="1"/>
</dbReference>
<dbReference type="GO" id="GO:0006368">
    <property type="term" value="P:transcription elongation by RNA polymerase II"/>
    <property type="evidence" value="ECO:0007669"/>
    <property type="project" value="TreeGrafter"/>
</dbReference>
<feature type="compositionally biased region" description="Basic and acidic residues" evidence="11">
    <location>
        <begin position="472"/>
        <end position="488"/>
    </location>
</feature>
<evidence type="ECO:0000256" key="5">
    <source>
        <dbReference type="ARBA" id="ARBA00023015"/>
    </source>
</evidence>
<dbReference type="Proteomes" id="UP000726737">
    <property type="component" value="Unassembled WGS sequence"/>
</dbReference>
<feature type="domain" description="FACT complex subunit SPT16 N-terminal lobe" evidence="12">
    <location>
        <begin position="8"/>
        <end position="172"/>
    </location>
</feature>
<dbReference type="GO" id="GO:0035101">
    <property type="term" value="C:FACT complex"/>
    <property type="evidence" value="ECO:0007669"/>
    <property type="project" value="UniProtKB-UniRule"/>
</dbReference>
<dbReference type="Gene3D" id="2.30.29.150">
    <property type="match status" value="1"/>
</dbReference>
<evidence type="ECO:0000313" key="16">
    <source>
        <dbReference type="Proteomes" id="UP000726737"/>
    </source>
</evidence>
<dbReference type="InterPro" id="IPR013719">
    <property type="entry name" value="RTT106/SPT16-like_middle_dom"/>
</dbReference>
<protein>
    <recommendedName>
        <fullName evidence="10">FACT complex subunit</fullName>
    </recommendedName>
</protein>
<evidence type="ECO:0000256" key="3">
    <source>
        <dbReference type="ARBA" id="ARBA00022705"/>
    </source>
</evidence>
<evidence type="ECO:0000256" key="8">
    <source>
        <dbReference type="ARBA" id="ARBA00023204"/>
    </source>
</evidence>
<keyword evidence="6" id="KW-0175">Coiled coil</keyword>
<evidence type="ECO:0000256" key="6">
    <source>
        <dbReference type="ARBA" id="ARBA00023054"/>
    </source>
</evidence>
<dbReference type="SMART" id="SM01285">
    <property type="entry name" value="FACT-Spt16_Nlob"/>
    <property type="match status" value="1"/>
</dbReference>
<dbReference type="GO" id="GO:0006281">
    <property type="term" value="P:DNA repair"/>
    <property type="evidence" value="ECO:0007669"/>
    <property type="project" value="UniProtKB-UniRule"/>
</dbReference>
<dbReference type="AlphaFoldDB" id="A0A9P6U669"/>
<evidence type="ECO:0000259" key="12">
    <source>
        <dbReference type="SMART" id="SM01285"/>
    </source>
</evidence>
<evidence type="ECO:0000256" key="9">
    <source>
        <dbReference type="ARBA" id="ARBA00023242"/>
    </source>
</evidence>
<dbReference type="SMART" id="SM01287">
    <property type="entry name" value="Rtt106"/>
    <property type="match status" value="1"/>
</dbReference>
<keyword evidence="3 10" id="KW-0235">DNA replication</keyword>
<dbReference type="InterPro" id="IPR056595">
    <property type="entry name" value="Fact-SPT16_PH"/>
</dbReference>
<dbReference type="FunFam" id="3.90.230.10:FF:000005">
    <property type="entry name" value="FACT complex subunit spt16"/>
    <property type="match status" value="1"/>
</dbReference>
<dbReference type="InterPro" id="IPR029148">
    <property type="entry name" value="FACT-SPT16_Nlobe"/>
</dbReference>
<dbReference type="FunFam" id="2.30.29.210:FF:000001">
    <property type="entry name" value="FACT complex subunit spt16"/>
    <property type="match status" value="1"/>
</dbReference>
<keyword evidence="16" id="KW-1185">Reference proteome</keyword>
<feature type="domain" description="FACT complex subunit SPT16 middle" evidence="13">
    <location>
        <begin position="540"/>
        <end position="688"/>
    </location>
</feature>
<dbReference type="EMBL" id="JAAAJA010000138">
    <property type="protein sequence ID" value="KAG0261010.1"/>
    <property type="molecule type" value="Genomic_DNA"/>
</dbReference>
<feature type="region of interest" description="Disordered" evidence="11">
    <location>
        <begin position="446"/>
        <end position="488"/>
    </location>
</feature>
<dbReference type="FunFam" id="2.30.29.30:FF:000017">
    <property type="entry name" value="FACT complex subunit SPT16"/>
    <property type="match status" value="1"/>
</dbReference>
<dbReference type="Gene3D" id="2.30.29.210">
    <property type="entry name" value="FACT complex subunit Spt16p/Cdc68p"/>
    <property type="match status" value="1"/>
</dbReference>
<dbReference type="InterPro" id="IPR040258">
    <property type="entry name" value="Spt16"/>
</dbReference>
<dbReference type="SMART" id="SM01286">
    <property type="entry name" value="SPT16"/>
    <property type="match status" value="1"/>
</dbReference>
<dbReference type="InterPro" id="IPR029149">
    <property type="entry name" value="Creatin/AminoP/Spt16_N"/>
</dbReference>
<accession>A0A9P6U669</accession>
<evidence type="ECO:0000256" key="2">
    <source>
        <dbReference type="ARBA" id="ARBA00022454"/>
    </source>
</evidence>
<keyword evidence="9 10" id="KW-0539">Nucleus</keyword>
<dbReference type="Pfam" id="PF08644">
    <property type="entry name" value="SPT16"/>
    <property type="match status" value="1"/>
</dbReference>
<dbReference type="OrthoDB" id="10251642at2759"/>
<dbReference type="Pfam" id="PF14826">
    <property type="entry name" value="FACT-Spt16_Nlob"/>
    <property type="match status" value="1"/>
</dbReference>
<keyword evidence="4 10" id="KW-0227">DNA damage</keyword>
<dbReference type="SUPFAM" id="SSF55920">
    <property type="entry name" value="Creatinase/aminopeptidase"/>
    <property type="match status" value="1"/>
</dbReference>
<dbReference type="Gene3D" id="3.40.350.10">
    <property type="entry name" value="Creatinase/prolidase N-terminal domain"/>
    <property type="match status" value="1"/>
</dbReference>
<evidence type="ECO:0000256" key="4">
    <source>
        <dbReference type="ARBA" id="ARBA00022763"/>
    </source>
</evidence>
<gene>
    <name evidence="15" type="primary">SPT16</name>
    <name evidence="15" type="ORF">BG011_001429</name>
</gene>
<dbReference type="InterPro" id="IPR000994">
    <property type="entry name" value="Pept_M24"/>
</dbReference>
<feature type="region of interest" description="Disordered" evidence="11">
    <location>
        <begin position="753"/>
        <end position="774"/>
    </location>
</feature>
<keyword evidence="5 10" id="KW-0805">Transcription regulation</keyword>